<evidence type="ECO:0000313" key="6">
    <source>
        <dbReference type="EMBL" id="QPG75544.1"/>
    </source>
</evidence>
<keyword evidence="7" id="KW-1185">Reference proteome</keyword>
<evidence type="ECO:0000256" key="1">
    <source>
        <dbReference type="ARBA" id="ARBA00004123"/>
    </source>
</evidence>
<evidence type="ECO:0000256" key="4">
    <source>
        <dbReference type="SAM" id="MobiDB-lite"/>
    </source>
</evidence>
<feature type="compositionally biased region" description="Basic and acidic residues" evidence="4">
    <location>
        <begin position="27"/>
        <end position="45"/>
    </location>
</feature>
<protein>
    <recommendedName>
        <fullName evidence="5">Sas10 C-terminal domain-containing protein</fullName>
    </recommendedName>
</protein>
<dbReference type="PANTHER" id="PTHR13237">
    <property type="entry name" value="SOMETHING ABOUT SILENCING PROTEIN 10-RELATED"/>
    <property type="match status" value="1"/>
</dbReference>
<evidence type="ECO:0000256" key="2">
    <source>
        <dbReference type="ARBA" id="ARBA00010979"/>
    </source>
</evidence>
<feature type="region of interest" description="Disordered" evidence="4">
    <location>
        <begin position="1"/>
        <end position="139"/>
    </location>
</feature>
<accession>A0A875S8Y5</accession>
<reference evidence="6" key="1">
    <citation type="submission" date="2020-10" db="EMBL/GenBank/DDBJ databases">
        <authorList>
            <person name="Roach M.J.R."/>
        </authorList>
    </citation>
    <scope>NUCLEOTIDE SEQUENCE</scope>
    <source>
        <strain evidence="6">CBS 1945</strain>
    </source>
</reference>
<evidence type="ECO:0000256" key="3">
    <source>
        <dbReference type="ARBA" id="ARBA00023242"/>
    </source>
</evidence>
<feature type="compositionally biased region" description="Acidic residues" evidence="4">
    <location>
        <begin position="98"/>
        <end position="113"/>
    </location>
</feature>
<dbReference type="InterPro" id="IPR018972">
    <property type="entry name" value="Sas10_C_dom"/>
</dbReference>
<feature type="compositionally biased region" description="Basic and acidic residues" evidence="4">
    <location>
        <begin position="66"/>
        <end position="76"/>
    </location>
</feature>
<dbReference type="Pfam" id="PF09368">
    <property type="entry name" value="Sas10"/>
    <property type="match status" value="1"/>
</dbReference>
<dbReference type="PANTHER" id="PTHR13237:SF8">
    <property type="entry name" value="SOMETHING ABOUT SILENCING PROTEIN 10"/>
    <property type="match status" value="1"/>
</dbReference>
<feature type="compositionally biased region" description="Acidic residues" evidence="4">
    <location>
        <begin position="46"/>
        <end position="65"/>
    </location>
</feature>
<dbReference type="GeneID" id="62196300"/>
<dbReference type="Proteomes" id="UP000662931">
    <property type="component" value="Chromosome 3"/>
</dbReference>
<name>A0A875S8Y5_EENNA</name>
<dbReference type="OrthoDB" id="1924577at2759"/>
<dbReference type="AlphaFoldDB" id="A0A875S8Y5"/>
<comment type="subcellular location">
    <subcellularLocation>
        <location evidence="1">Nucleus</location>
    </subcellularLocation>
</comment>
<dbReference type="GO" id="GO:0032040">
    <property type="term" value="C:small-subunit processome"/>
    <property type="evidence" value="ECO:0007669"/>
    <property type="project" value="TreeGrafter"/>
</dbReference>
<sequence>MTKNRRSKQSQEPNIEEIGLDEVDEFAQEREKVLLNEAGWDKDQVDSSESEEEEAVMDIEEEGDDDKDKADIESYRKRLQGPVEDDEEEYFIDKDKEEADNEDDDDGDDDDEAWGNIKGDYYGAEDLEEEDDEDAKEMEKEALRLQKKHLEDLNMDAYMLDETVEEWTHETKKEQEAKKGEAEEISITEVAKLDKDSQLQILQRRYPEFIPLTKEFQSLKGVLKELEKQRDGKNEVVQIKYSTLASYLGTVATYFALFVSKLHDGEQFSMKGEPILEAILNSREIWYEAKGLNETGGEEEKQTIVESSEESLEEPLESLEEPLEIPLEKPLEEPLEESDSELAFGEMTPSFTLEKKSIKHLKRAGIEGIDNVDAEEKRGRRRALGFYTSKIDQREKKKMTRFQGDEDIPYKERLYERQQRLLEEARKRGDRNNKKAPGVDLDDDEFNERDTKDAREINLEGEDYYEAIKQKKEKKKATRKNAHELAVRAAKEGKLAELQEGIDGDGKRAINYQMLKNRGLTKKRNKADRNSRVKKRKRYDQAKKKLGSVRAVYKTPEGPYQGEKTGIKKNISRSVKMV</sequence>
<keyword evidence="3" id="KW-0539">Nucleus</keyword>
<feature type="region of interest" description="Disordered" evidence="4">
    <location>
        <begin position="421"/>
        <end position="453"/>
    </location>
</feature>
<gene>
    <name evidence="6" type="ORF">FOA43_002899</name>
</gene>
<dbReference type="RefSeq" id="XP_038779109.1">
    <property type="nucleotide sequence ID" value="XM_038923181.1"/>
</dbReference>
<feature type="compositionally biased region" description="Acidic residues" evidence="4">
    <location>
        <begin position="14"/>
        <end position="26"/>
    </location>
</feature>
<feature type="compositionally biased region" description="Acidic residues" evidence="4">
    <location>
        <begin position="123"/>
        <end position="136"/>
    </location>
</feature>
<feature type="compositionally biased region" description="Basic residues" evidence="4">
    <location>
        <begin position="521"/>
        <end position="538"/>
    </location>
</feature>
<evidence type="ECO:0000259" key="5">
    <source>
        <dbReference type="Pfam" id="PF09368"/>
    </source>
</evidence>
<feature type="compositionally biased region" description="Basic and acidic residues" evidence="4">
    <location>
        <begin position="421"/>
        <end position="433"/>
    </location>
</feature>
<dbReference type="EMBL" id="CP064814">
    <property type="protein sequence ID" value="QPG75544.1"/>
    <property type="molecule type" value="Genomic_DNA"/>
</dbReference>
<evidence type="ECO:0000313" key="7">
    <source>
        <dbReference type="Proteomes" id="UP000662931"/>
    </source>
</evidence>
<comment type="similarity">
    <text evidence="2">Belongs to the SAS10 family.</text>
</comment>
<proteinExistence type="inferred from homology"/>
<feature type="region of interest" description="Disordered" evidence="4">
    <location>
        <begin position="521"/>
        <end position="541"/>
    </location>
</feature>
<feature type="domain" description="Sas10 C-terminal" evidence="5">
    <location>
        <begin position="505"/>
        <end position="577"/>
    </location>
</feature>
<organism evidence="6 7">
    <name type="scientific">Eeniella nana</name>
    <name type="common">Yeast</name>
    <name type="synonym">Brettanomyces nanus</name>
    <dbReference type="NCBI Taxonomy" id="13502"/>
    <lineage>
        <taxon>Eukaryota</taxon>
        <taxon>Fungi</taxon>
        <taxon>Dikarya</taxon>
        <taxon>Ascomycota</taxon>
        <taxon>Saccharomycotina</taxon>
        <taxon>Pichiomycetes</taxon>
        <taxon>Pichiales</taxon>
        <taxon>Pichiaceae</taxon>
        <taxon>Brettanomyces</taxon>
    </lineage>
</organism>
<dbReference type="KEGG" id="bnn:FOA43_002899"/>
<dbReference type="GO" id="GO:0000462">
    <property type="term" value="P:maturation of SSU-rRNA from tricistronic rRNA transcript (SSU-rRNA, 5.8S rRNA, LSU-rRNA)"/>
    <property type="evidence" value="ECO:0007669"/>
    <property type="project" value="TreeGrafter"/>
</dbReference>